<dbReference type="Proteomes" id="UP001221757">
    <property type="component" value="Unassembled WGS sequence"/>
</dbReference>
<gene>
    <name evidence="1" type="ORF">B0H17DRAFT_1089035</name>
</gene>
<sequence length="85" mass="9235">MSWVASATRDSGAVLSWQSCPRRIPGPTARPPRPVSACISRLQPLWTTPSSRALYASSYIVRPGSRTSCIVVDSDTVYLPFRAPA</sequence>
<dbReference type="AlphaFoldDB" id="A0AAD7CWC2"/>
<evidence type="ECO:0000313" key="2">
    <source>
        <dbReference type="Proteomes" id="UP001221757"/>
    </source>
</evidence>
<protein>
    <submittedName>
        <fullName evidence="1">Uncharacterized protein</fullName>
    </submittedName>
</protein>
<evidence type="ECO:0000313" key="1">
    <source>
        <dbReference type="EMBL" id="KAJ7667220.1"/>
    </source>
</evidence>
<organism evidence="1 2">
    <name type="scientific">Mycena rosella</name>
    <name type="common">Pink bonnet</name>
    <name type="synonym">Agaricus rosellus</name>
    <dbReference type="NCBI Taxonomy" id="1033263"/>
    <lineage>
        <taxon>Eukaryota</taxon>
        <taxon>Fungi</taxon>
        <taxon>Dikarya</taxon>
        <taxon>Basidiomycota</taxon>
        <taxon>Agaricomycotina</taxon>
        <taxon>Agaricomycetes</taxon>
        <taxon>Agaricomycetidae</taxon>
        <taxon>Agaricales</taxon>
        <taxon>Marasmiineae</taxon>
        <taxon>Mycenaceae</taxon>
        <taxon>Mycena</taxon>
    </lineage>
</organism>
<dbReference type="EMBL" id="JARKIE010000204">
    <property type="protein sequence ID" value="KAJ7667220.1"/>
    <property type="molecule type" value="Genomic_DNA"/>
</dbReference>
<name>A0AAD7CWC2_MYCRO</name>
<proteinExistence type="predicted"/>
<feature type="non-terminal residue" evidence="1">
    <location>
        <position position="85"/>
    </location>
</feature>
<accession>A0AAD7CWC2</accession>
<keyword evidence="2" id="KW-1185">Reference proteome</keyword>
<reference evidence="1" key="1">
    <citation type="submission" date="2023-03" db="EMBL/GenBank/DDBJ databases">
        <title>Massive genome expansion in bonnet fungi (Mycena s.s.) driven by repeated elements and novel gene families across ecological guilds.</title>
        <authorList>
            <consortium name="Lawrence Berkeley National Laboratory"/>
            <person name="Harder C.B."/>
            <person name="Miyauchi S."/>
            <person name="Viragh M."/>
            <person name="Kuo A."/>
            <person name="Thoen E."/>
            <person name="Andreopoulos B."/>
            <person name="Lu D."/>
            <person name="Skrede I."/>
            <person name="Drula E."/>
            <person name="Henrissat B."/>
            <person name="Morin E."/>
            <person name="Kohler A."/>
            <person name="Barry K."/>
            <person name="LaButti K."/>
            <person name="Morin E."/>
            <person name="Salamov A."/>
            <person name="Lipzen A."/>
            <person name="Mereny Z."/>
            <person name="Hegedus B."/>
            <person name="Baldrian P."/>
            <person name="Stursova M."/>
            <person name="Weitz H."/>
            <person name="Taylor A."/>
            <person name="Grigoriev I.V."/>
            <person name="Nagy L.G."/>
            <person name="Martin F."/>
            <person name="Kauserud H."/>
        </authorList>
    </citation>
    <scope>NUCLEOTIDE SEQUENCE</scope>
    <source>
        <strain evidence="1">CBHHK067</strain>
    </source>
</reference>
<comment type="caution">
    <text evidence="1">The sequence shown here is derived from an EMBL/GenBank/DDBJ whole genome shotgun (WGS) entry which is preliminary data.</text>
</comment>